<protein>
    <submittedName>
        <fullName evidence="1">Uncharacterized protein</fullName>
    </submittedName>
</protein>
<proteinExistence type="predicted"/>
<evidence type="ECO:0000313" key="1">
    <source>
        <dbReference type="EMBL" id="XBO39970.1"/>
    </source>
</evidence>
<gene>
    <name evidence="1" type="ORF">ABEG18_04075</name>
</gene>
<name>A0AAU7JIE5_9HYPH</name>
<dbReference type="RefSeq" id="WP_406856821.1">
    <property type="nucleotide sequence ID" value="NZ_CP157484.1"/>
</dbReference>
<dbReference type="AlphaFoldDB" id="A0AAU7JIE5"/>
<dbReference type="EMBL" id="CP157484">
    <property type="protein sequence ID" value="XBO39970.1"/>
    <property type="molecule type" value="Genomic_DNA"/>
</dbReference>
<sequence>MAATQVHIIDPCGGGLVLVACEDGSRVLFGSSAHLVSQHDVLQRLFEVLEDGAIDYYAHSGVETDNKLDLAAIDEFFPIKTCVEFVGSGVNYPPSYVAFRADRPVEMLEADDVLGFGATNVRLFGAAKPRPMDTGEWRPLALHVAHEEPTGSKAVLALGATGGLDWIAIAKAVGDDLKADCVVVDGNRPLDIVITTGERVDVSIDHLRRIGPSMIVMGAESHSKSPLRKTAMDLYSCFTRENGGQSVIDMKKDGWLTLKLDGDGVRTEVEPRSIGQAA</sequence>
<accession>A0AAU7JIE5</accession>
<reference evidence="1" key="1">
    <citation type="submission" date="2024-05" db="EMBL/GenBank/DDBJ databases">
        <authorList>
            <person name="Kim S."/>
            <person name="Heo J."/>
            <person name="Choi H."/>
            <person name="Choi Y."/>
            <person name="Kwon S.-W."/>
            <person name="Kim Y."/>
        </authorList>
    </citation>
    <scope>NUCLEOTIDE SEQUENCE</scope>
    <source>
        <strain evidence="1">KACC 23698</strain>
    </source>
</reference>
<organism evidence="1">
    <name type="scientific">Alsobacter sp. KACC 23698</name>
    <dbReference type="NCBI Taxonomy" id="3149229"/>
    <lineage>
        <taxon>Bacteria</taxon>
        <taxon>Pseudomonadati</taxon>
        <taxon>Pseudomonadota</taxon>
        <taxon>Alphaproteobacteria</taxon>
        <taxon>Hyphomicrobiales</taxon>
        <taxon>Alsobacteraceae</taxon>
        <taxon>Alsobacter</taxon>
    </lineage>
</organism>